<organism evidence="11 12">
    <name type="scientific">Patella caerulea</name>
    <name type="common">Rayed Mediterranean limpet</name>
    <dbReference type="NCBI Taxonomy" id="87958"/>
    <lineage>
        <taxon>Eukaryota</taxon>
        <taxon>Metazoa</taxon>
        <taxon>Spiralia</taxon>
        <taxon>Lophotrochozoa</taxon>
        <taxon>Mollusca</taxon>
        <taxon>Gastropoda</taxon>
        <taxon>Patellogastropoda</taxon>
        <taxon>Patelloidea</taxon>
        <taxon>Patellidae</taxon>
        <taxon>Patella</taxon>
    </lineage>
</organism>
<feature type="compositionally biased region" description="Basic and acidic residues" evidence="9">
    <location>
        <begin position="626"/>
        <end position="637"/>
    </location>
</feature>
<feature type="domain" description="RING-type" evidence="10">
    <location>
        <begin position="276"/>
        <end position="315"/>
    </location>
</feature>
<feature type="compositionally biased region" description="Acidic residues" evidence="9">
    <location>
        <begin position="545"/>
        <end position="573"/>
    </location>
</feature>
<dbReference type="Proteomes" id="UP001347796">
    <property type="component" value="Unassembled WGS sequence"/>
</dbReference>
<feature type="region of interest" description="Disordered" evidence="9">
    <location>
        <begin position="405"/>
        <end position="517"/>
    </location>
</feature>
<dbReference type="PANTHER" id="PTHR22996">
    <property type="entry name" value="MAHOGUNIN"/>
    <property type="match status" value="1"/>
</dbReference>
<feature type="compositionally biased region" description="Acidic residues" evidence="9">
    <location>
        <begin position="476"/>
        <end position="493"/>
    </location>
</feature>
<gene>
    <name evidence="11" type="ORF">SNE40_018777</name>
</gene>
<feature type="compositionally biased region" description="Basic and acidic residues" evidence="9">
    <location>
        <begin position="406"/>
        <end position="437"/>
    </location>
</feature>
<keyword evidence="5 8" id="KW-0863">Zinc-finger</keyword>
<dbReference type="PROSITE" id="PS50089">
    <property type="entry name" value="ZF_RING_2"/>
    <property type="match status" value="1"/>
</dbReference>
<evidence type="ECO:0000256" key="6">
    <source>
        <dbReference type="ARBA" id="ARBA00022786"/>
    </source>
</evidence>
<evidence type="ECO:0000259" key="10">
    <source>
        <dbReference type="PROSITE" id="PS50089"/>
    </source>
</evidence>
<dbReference type="InterPro" id="IPR001841">
    <property type="entry name" value="Znf_RING"/>
</dbReference>
<dbReference type="Gene3D" id="3.30.40.10">
    <property type="entry name" value="Zinc/RING finger domain, C3HC4 (zinc finger)"/>
    <property type="match status" value="1"/>
</dbReference>
<sequence>MGGTFASRRNTGVETVDLSSNNAYRYPPKSGSYFGSHFIMGGERFDSPQPGEYLFGDCDDLNFLGNKPVPFPYPVPAGNEPIKTLKSLVNIRKDSLKLVKYDPSGKLLQDKDDISQLYNLEFTYDADARCSIRIVYFATEEIVNGQVVYHPKDPNMTSDVFHCKRGTGLVFSQPTHIVKPSRFSDEEWLYNSDKEIIPVVIQCIVEEEENAGHAHITYAVMDKNSEGGYTIKPLKQKQFVDGLCYLLQEIYGIENKNVERSKEDPDDELEDSGAECVICMSDMRDTLILPCRHLCLCSGCAESLRYQASMCPICRVKFRALLQIRAMRKKGTGIGDNEENTCNQEGVPPGYEAVSLIEALNGQILPQPGLTDGIPTTIPPCNTIFTSDGKKGQKKSEVLATTPIEYQKEMTADQLGDTKLDKDKSSSGEGEDERRGIPEVNMSDDLPSPDKSGDSLPRRPALPKYKYTANDKGECVESEPEEDYPTDETEEDQISVRERSTSPDPPKRPQSASDREEVIKLYKMAELEVVTTTPLSCGLSTGNIADDEEEDTSEAEPEPDYDDERDELYEEEKADIAEDSTVLAEDSKYQPLSLADTETAGSSTEASSYGSNSSTVALLANTENPVEDKSLNKTQDE</sequence>
<dbReference type="EMBL" id="JAZGQO010000014">
    <property type="protein sequence ID" value="KAK6170367.1"/>
    <property type="molecule type" value="Genomic_DNA"/>
</dbReference>
<dbReference type="Pfam" id="PF26192">
    <property type="entry name" value="RNF157-like_N"/>
    <property type="match status" value="1"/>
</dbReference>
<comment type="catalytic activity">
    <reaction evidence="1">
        <text>S-ubiquitinyl-[E2 ubiquitin-conjugating enzyme]-L-cysteine + [acceptor protein]-L-lysine = [E2 ubiquitin-conjugating enzyme]-L-cysteine + N(6)-ubiquitinyl-[acceptor protein]-L-lysine.</text>
        <dbReference type="EC" id="2.3.2.27"/>
    </reaction>
</comment>
<keyword evidence="12" id="KW-1185">Reference proteome</keyword>
<feature type="compositionally biased region" description="Polar residues" evidence="9">
    <location>
        <begin position="530"/>
        <end position="543"/>
    </location>
</feature>
<keyword evidence="3" id="KW-0808">Transferase</keyword>
<evidence type="ECO:0000256" key="8">
    <source>
        <dbReference type="PROSITE-ProRule" id="PRU00175"/>
    </source>
</evidence>
<reference evidence="11 12" key="1">
    <citation type="submission" date="2024-01" db="EMBL/GenBank/DDBJ databases">
        <title>The genome of the rayed Mediterranean limpet Patella caerulea (Linnaeus, 1758).</title>
        <authorList>
            <person name="Anh-Thu Weber A."/>
            <person name="Halstead-Nussloch G."/>
        </authorList>
    </citation>
    <scope>NUCLEOTIDE SEQUENCE [LARGE SCALE GENOMIC DNA]</scope>
    <source>
        <strain evidence="11">AATW-2023a</strain>
        <tissue evidence="11">Whole specimen</tissue>
    </source>
</reference>
<evidence type="ECO:0000256" key="2">
    <source>
        <dbReference type="ARBA" id="ARBA00012483"/>
    </source>
</evidence>
<evidence type="ECO:0000256" key="1">
    <source>
        <dbReference type="ARBA" id="ARBA00000900"/>
    </source>
</evidence>
<evidence type="ECO:0000256" key="7">
    <source>
        <dbReference type="ARBA" id="ARBA00022833"/>
    </source>
</evidence>
<dbReference type="GO" id="GO:0008270">
    <property type="term" value="F:zinc ion binding"/>
    <property type="evidence" value="ECO:0007669"/>
    <property type="project" value="UniProtKB-KW"/>
</dbReference>
<protein>
    <recommendedName>
        <fullName evidence="2">RING-type E3 ubiquitin transferase</fullName>
        <ecNumber evidence="2">2.3.2.27</ecNumber>
    </recommendedName>
</protein>
<evidence type="ECO:0000256" key="4">
    <source>
        <dbReference type="ARBA" id="ARBA00022723"/>
    </source>
</evidence>
<evidence type="ECO:0000256" key="5">
    <source>
        <dbReference type="ARBA" id="ARBA00022771"/>
    </source>
</evidence>
<feature type="compositionally biased region" description="Low complexity" evidence="9">
    <location>
        <begin position="597"/>
        <end position="615"/>
    </location>
</feature>
<dbReference type="Pfam" id="PF13920">
    <property type="entry name" value="zf-C3HC4_3"/>
    <property type="match status" value="1"/>
</dbReference>
<dbReference type="AlphaFoldDB" id="A0AAN8P4J9"/>
<evidence type="ECO:0000256" key="9">
    <source>
        <dbReference type="SAM" id="MobiDB-lite"/>
    </source>
</evidence>
<dbReference type="InterPro" id="IPR045194">
    <property type="entry name" value="MGRN1/RNF157-like"/>
</dbReference>
<dbReference type="GO" id="GO:0016567">
    <property type="term" value="P:protein ubiquitination"/>
    <property type="evidence" value="ECO:0007669"/>
    <property type="project" value="TreeGrafter"/>
</dbReference>
<feature type="compositionally biased region" description="Basic and acidic residues" evidence="9">
    <location>
        <begin position="494"/>
        <end position="517"/>
    </location>
</feature>
<proteinExistence type="predicted"/>
<dbReference type="InterPro" id="IPR058981">
    <property type="entry name" value="MGRN1/RNF157-like_N"/>
</dbReference>
<dbReference type="FunFam" id="3.30.40.10:FF:000013">
    <property type="entry name" value="E3 ubiquitin-protein ligase MGRN1 isoform 1"/>
    <property type="match status" value="1"/>
</dbReference>
<dbReference type="GO" id="GO:0005737">
    <property type="term" value="C:cytoplasm"/>
    <property type="evidence" value="ECO:0007669"/>
    <property type="project" value="TreeGrafter"/>
</dbReference>
<dbReference type="InterPro" id="IPR013083">
    <property type="entry name" value="Znf_RING/FYVE/PHD"/>
</dbReference>
<dbReference type="PANTHER" id="PTHR22996:SF0">
    <property type="entry name" value="RE60872P-RELATED"/>
    <property type="match status" value="1"/>
</dbReference>
<dbReference type="EC" id="2.3.2.27" evidence="2"/>
<evidence type="ECO:0000313" key="12">
    <source>
        <dbReference type="Proteomes" id="UP001347796"/>
    </source>
</evidence>
<keyword evidence="7" id="KW-0862">Zinc</keyword>
<dbReference type="SUPFAM" id="SSF57850">
    <property type="entry name" value="RING/U-box"/>
    <property type="match status" value="1"/>
</dbReference>
<name>A0AAN8P4J9_PATCE</name>
<evidence type="ECO:0000256" key="3">
    <source>
        <dbReference type="ARBA" id="ARBA00022679"/>
    </source>
</evidence>
<keyword evidence="6" id="KW-0833">Ubl conjugation pathway</keyword>
<keyword evidence="4" id="KW-0479">Metal-binding</keyword>
<comment type="caution">
    <text evidence="11">The sequence shown here is derived from an EMBL/GenBank/DDBJ whole genome shotgun (WGS) entry which is preliminary data.</text>
</comment>
<accession>A0AAN8P4J9</accession>
<feature type="region of interest" description="Disordered" evidence="9">
    <location>
        <begin position="530"/>
        <end position="637"/>
    </location>
</feature>
<evidence type="ECO:0000313" key="11">
    <source>
        <dbReference type="EMBL" id="KAK6170367.1"/>
    </source>
</evidence>
<dbReference type="SMART" id="SM00184">
    <property type="entry name" value="RING"/>
    <property type="match status" value="1"/>
</dbReference>
<dbReference type="GO" id="GO:0061630">
    <property type="term" value="F:ubiquitin protein ligase activity"/>
    <property type="evidence" value="ECO:0007669"/>
    <property type="project" value="UniProtKB-EC"/>
</dbReference>